<evidence type="ECO:0000313" key="2">
    <source>
        <dbReference type="EMBL" id="KAL0348130.1"/>
    </source>
</evidence>
<comment type="caution">
    <text evidence="2">The sequence shown here is derived from an EMBL/GenBank/DDBJ whole genome shotgun (WGS) entry which is preliminary data.</text>
</comment>
<feature type="domain" description="Small ribosomal subunit protein mS41 SAM" evidence="1">
    <location>
        <begin position="42"/>
        <end position="98"/>
    </location>
</feature>
<name>A0AAW2NYV5_9LAMI</name>
<evidence type="ECO:0000259" key="1">
    <source>
        <dbReference type="SMART" id="SM01238"/>
    </source>
</evidence>
<proteinExistence type="predicted"/>
<gene>
    <name evidence="2" type="ORF">Sangu_1040800</name>
</gene>
<sequence length="137" mass="15291">MAWRQILSWSRRLSSVPAHSNPVSGIAKFSSKSGHYVVKVGIPEFLSGVGKGLEKHVEKLESEIGGLEKLLVTRTIKLKRLGIPCQDVRKVDSLYVMGDINWMSLESRDVQFRISGVDCYSIVTQCGGFPRVSLHEF</sequence>
<dbReference type="AlphaFoldDB" id="A0AAW2NYV5"/>
<accession>A0AAW2NYV5</accession>
<organism evidence="2">
    <name type="scientific">Sesamum angustifolium</name>
    <dbReference type="NCBI Taxonomy" id="2727405"/>
    <lineage>
        <taxon>Eukaryota</taxon>
        <taxon>Viridiplantae</taxon>
        <taxon>Streptophyta</taxon>
        <taxon>Embryophyta</taxon>
        <taxon>Tracheophyta</taxon>
        <taxon>Spermatophyta</taxon>
        <taxon>Magnoliopsida</taxon>
        <taxon>eudicotyledons</taxon>
        <taxon>Gunneridae</taxon>
        <taxon>Pentapetalae</taxon>
        <taxon>asterids</taxon>
        <taxon>lamiids</taxon>
        <taxon>Lamiales</taxon>
        <taxon>Pedaliaceae</taxon>
        <taxon>Sesamum</taxon>
    </lineage>
</organism>
<dbReference type="PANTHER" id="PTHR34955:SF2">
    <property type="entry name" value="IGR MOTIF PROTEIN"/>
    <property type="match status" value="1"/>
</dbReference>
<dbReference type="SMART" id="SM01238">
    <property type="entry name" value="IGR"/>
    <property type="match status" value="1"/>
</dbReference>
<dbReference type="Pfam" id="PF09597">
    <property type="entry name" value="SAM_Ribosomal_mS41"/>
    <property type="match status" value="1"/>
</dbReference>
<dbReference type="EMBL" id="JACGWK010000006">
    <property type="protein sequence ID" value="KAL0348130.1"/>
    <property type="molecule type" value="Genomic_DNA"/>
</dbReference>
<dbReference type="PANTHER" id="PTHR34955">
    <property type="entry name" value="IGR MOTIF PROTEIN"/>
    <property type="match status" value="1"/>
</dbReference>
<reference evidence="2" key="2">
    <citation type="journal article" date="2024" name="Plant">
        <title>Genomic evolution and insights into agronomic trait innovations of Sesamum species.</title>
        <authorList>
            <person name="Miao H."/>
            <person name="Wang L."/>
            <person name="Qu L."/>
            <person name="Liu H."/>
            <person name="Sun Y."/>
            <person name="Le M."/>
            <person name="Wang Q."/>
            <person name="Wei S."/>
            <person name="Zheng Y."/>
            <person name="Lin W."/>
            <person name="Duan Y."/>
            <person name="Cao H."/>
            <person name="Xiong S."/>
            <person name="Wang X."/>
            <person name="Wei L."/>
            <person name="Li C."/>
            <person name="Ma Q."/>
            <person name="Ju M."/>
            <person name="Zhao R."/>
            <person name="Li G."/>
            <person name="Mu C."/>
            <person name="Tian Q."/>
            <person name="Mei H."/>
            <person name="Zhang T."/>
            <person name="Gao T."/>
            <person name="Zhang H."/>
        </authorList>
    </citation>
    <scope>NUCLEOTIDE SEQUENCE</scope>
    <source>
        <strain evidence="2">G01</strain>
    </source>
</reference>
<reference evidence="2" key="1">
    <citation type="submission" date="2020-06" db="EMBL/GenBank/DDBJ databases">
        <authorList>
            <person name="Li T."/>
            <person name="Hu X."/>
            <person name="Zhang T."/>
            <person name="Song X."/>
            <person name="Zhang H."/>
            <person name="Dai N."/>
            <person name="Sheng W."/>
            <person name="Hou X."/>
            <person name="Wei L."/>
        </authorList>
    </citation>
    <scope>NUCLEOTIDE SEQUENCE</scope>
    <source>
        <strain evidence="2">G01</strain>
        <tissue evidence="2">Leaf</tissue>
    </source>
</reference>
<protein>
    <recommendedName>
        <fullName evidence="1">Small ribosomal subunit protein mS41 SAM domain-containing protein</fullName>
    </recommendedName>
</protein>
<dbReference type="InterPro" id="IPR019083">
    <property type="entry name" value="SAM_Ribosomal_mS41"/>
</dbReference>